<feature type="compositionally biased region" description="Polar residues" evidence="1">
    <location>
        <begin position="347"/>
        <end position="359"/>
    </location>
</feature>
<dbReference type="InterPro" id="IPR024768">
    <property type="entry name" value="Marf1"/>
</dbReference>
<dbReference type="Proteomes" id="UP000823388">
    <property type="component" value="Chromosome 9N"/>
</dbReference>
<dbReference type="CDD" id="cd10910">
    <property type="entry name" value="PIN_limkain_b1_N_like"/>
    <property type="match status" value="1"/>
</dbReference>
<feature type="region of interest" description="Disordered" evidence="1">
    <location>
        <begin position="862"/>
        <end position="883"/>
    </location>
</feature>
<feature type="region of interest" description="Disordered" evidence="1">
    <location>
        <begin position="277"/>
        <end position="296"/>
    </location>
</feature>
<evidence type="ECO:0000256" key="1">
    <source>
        <dbReference type="SAM" id="MobiDB-lite"/>
    </source>
</evidence>
<dbReference type="InterPro" id="IPR056042">
    <property type="entry name" value="DUF7625"/>
</dbReference>
<evidence type="ECO:0000259" key="4">
    <source>
        <dbReference type="Pfam" id="PF24620"/>
    </source>
</evidence>
<feature type="region of interest" description="Disordered" evidence="1">
    <location>
        <begin position="306"/>
        <end position="325"/>
    </location>
</feature>
<dbReference type="GO" id="GO:0005777">
    <property type="term" value="C:peroxisome"/>
    <property type="evidence" value="ECO:0007669"/>
    <property type="project" value="InterPro"/>
</dbReference>
<evidence type="ECO:0008006" key="7">
    <source>
        <dbReference type="Google" id="ProtNLM"/>
    </source>
</evidence>
<feature type="region of interest" description="Disordered" evidence="1">
    <location>
        <begin position="568"/>
        <end position="602"/>
    </location>
</feature>
<feature type="compositionally biased region" description="Basic and acidic residues" evidence="1">
    <location>
        <begin position="593"/>
        <end position="602"/>
    </location>
</feature>
<evidence type="ECO:0000313" key="6">
    <source>
        <dbReference type="Proteomes" id="UP000823388"/>
    </source>
</evidence>
<feature type="region of interest" description="Disordered" evidence="1">
    <location>
        <begin position="462"/>
        <end position="499"/>
    </location>
</feature>
<organism evidence="5 6">
    <name type="scientific">Panicum virgatum</name>
    <name type="common">Blackwell switchgrass</name>
    <dbReference type="NCBI Taxonomy" id="38727"/>
    <lineage>
        <taxon>Eukaryota</taxon>
        <taxon>Viridiplantae</taxon>
        <taxon>Streptophyta</taxon>
        <taxon>Embryophyta</taxon>
        <taxon>Tracheophyta</taxon>
        <taxon>Spermatophyta</taxon>
        <taxon>Magnoliopsida</taxon>
        <taxon>Liliopsida</taxon>
        <taxon>Poales</taxon>
        <taxon>Poaceae</taxon>
        <taxon>PACMAD clade</taxon>
        <taxon>Panicoideae</taxon>
        <taxon>Panicodae</taxon>
        <taxon>Paniceae</taxon>
        <taxon>Panicinae</taxon>
        <taxon>Panicum</taxon>
        <taxon>Panicum sect. Hiantes</taxon>
    </lineage>
</organism>
<dbReference type="Pfam" id="PF14418">
    <property type="entry name" value="OHA"/>
    <property type="match status" value="1"/>
</dbReference>
<evidence type="ECO:0000259" key="3">
    <source>
        <dbReference type="Pfam" id="PF14418"/>
    </source>
</evidence>
<accession>A0A8T0MSQ8</accession>
<dbReference type="InterPro" id="IPR025677">
    <property type="entry name" value="OST-HTH-assoc_dom"/>
</dbReference>
<dbReference type="PANTHER" id="PTHR14379">
    <property type="entry name" value="LIMKAIN B LKAP"/>
    <property type="match status" value="1"/>
</dbReference>
<dbReference type="Pfam" id="PF01936">
    <property type="entry name" value="NYN"/>
    <property type="match status" value="1"/>
</dbReference>
<feature type="region of interest" description="Disordered" evidence="1">
    <location>
        <begin position="248"/>
        <end position="269"/>
    </location>
</feature>
<dbReference type="EMBL" id="CM029054">
    <property type="protein sequence ID" value="KAG2540511.1"/>
    <property type="molecule type" value="Genomic_DNA"/>
</dbReference>
<feature type="compositionally biased region" description="Low complexity" evidence="1">
    <location>
        <begin position="469"/>
        <end position="482"/>
    </location>
</feature>
<feature type="compositionally biased region" description="Polar residues" evidence="1">
    <location>
        <begin position="714"/>
        <end position="731"/>
    </location>
</feature>
<comment type="caution">
    <text evidence="5">The sequence shown here is derived from an EMBL/GenBank/DDBJ whole genome shotgun (WGS) entry which is preliminary data.</text>
</comment>
<feature type="domain" description="NYN" evidence="2">
    <location>
        <begin position="15"/>
        <end position="154"/>
    </location>
</feature>
<feature type="compositionally biased region" description="Polar residues" evidence="1">
    <location>
        <begin position="568"/>
        <end position="590"/>
    </location>
</feature>
<feature type="domain" description="OST-HTH associated" evidence="3">
    <location>
        <begin position="994"/>
        <end position="1051"/>
    </location>
</feature>
<feature type="domain" description="DUF7625" evidence="4">
    <location>
        <begin position="873"/>
        <end position="965"/>
    </location>
</feature>
<dbReference type="InterPro" id="IPR021139">
    <property type="entry name" value="NYN"/>
</dbReference>
<feature type="region of interest" description="Disordered" evidence="1">
    <location>
        <begin position="347"/>
        <end position="395"/>
    </location>
</feature>
<evidence type="ECO:0000313" key="5">
    <source>
        <dbReference type="EMBL" id="KAG2540511.1"/>
    </source>
</evidence>
<dbReference type="AlphaFoldDB" id="A0A8T0MSQ8"/>
<reference evidence="5" key="1">
    <citation type="submission" date="2020-05" db="EMBL/GenBank/DDBJ databases">
        <title>WGS assembly of Panicum virgatum.</title>
        <authorList>
            <person name="Lovell J.T."/>
            <person name="Jenkins J."/>
            <person name="Shu S."/>
            <person name="Juenger T.E."/>
            <person name="Schmutz J."/>
        </authorList>
    </citation>
    <scope>NUCLEOTIDE SEQUENCE</scope>
    <source>
        <strain evidence="5">AP13</strain>
    </source>
</reference>
<gene>
    <name evidence="5" type="ORF">PVAP13_9NG557500</name>
</gene>
<dbReference type="GO" id="GO:0010468">
    <property type="term" value="P:regulation of gene expression"/>
    <property type="evidence" value="ECO:0007669"/>
    <property type="project" value="InterPro"/>
</dbReference>
<sequence>MGECAPTAAAPTTAKTSVWWDIDKCAVPRGRCDPHRIAHNLIAALAAAGYAGPVSIAAYGDAARVPPPVLAALSATGICLNHVPTGSKDTSEKRMLVDMLFWAFDNPPPGNYLLISGDQDLSDLLHRLRMKRYDILLVRPPNASSQALAAAAKKIWLWENLTAGELLLPEPAPARSVLGCKLNVNSSDTLKCSQSKVCSEDGKGDSNVKAGNLNRVKPLLPEPAPARSVLGCKLHVNSSDTLKCSQSKVCSEDGKGDSNVKAGNQNRVKPLQKYVKKASNSSTPAITQDRVAPAGGVSESYIRSASSETDHISASSLSSSRSDSPECAKVATSVPLEVPTLSKLSSQKSVFSTHSQQVEPTHRSVPGEKPSISSERVPRSATLDLGASNGHYDGTSQHLRYSEAQNKLHSEFTTDGNKGKAVNRAGVKPFQKYVKKTNSTFVSANKQVGSVGVHERPIGNSTIGLDQASNSSLSTSTLSHSSAQKPVASAHWHQVKAPHKSILGKKPSTSVEQVKAPHEYIFGEPSTSVEQARVPHKSVLANKPITSAEDASRNGAQVFDVSTANYHPEHQQTQSSEAQNKLPSHSNIGDSSGKLENEHKVDKDQAHVSWINVSSALASNEINASNGLLDNSKGSFLSYPSQSLSAISSSKSLESAKVNDSSPLLLAHKSLMTDHLDQDGAASAFRNNTSTSFQCTAKNGTFVFGVSSGHYHPTNQQSHSSVLPEQHNSGTHPHILSRRGSSAPVSVAHNGVSSAEIQTWSSGSTFDGLDYICNGFSRLNISECPRGTAETRAPFQCAPTNDASMGMPDIYGHRTGFHESRSSFHFGSNTSSYLNHSSYPQSSHPPCSDTCGGGHQLNLSSDMQSYGHSGDKPGYPPNSPKNEDTTGIILHALGTLKTEKIFPTESNIADCICYGEMNLTGFDVKKALELAIRHEAVVMKKLLHDMPLFVAKDENLWKCVNVTNSKAKNPIEELEMVHKYISTTVGYSGIKNSQSRYHAAMILKRSCLQHCALGDILQVLHIIVVRKKWIVPHSSGWQPLSINTTADMASTDATGKPSDPT</sequence>
<dbReference type="GO" id="GO:0004540">
    <property type="term" value="F:RNA nuclease activity"/>
    <property type="evidence" value="ECO:0007669"/>
    <property type="project" value="InterPro"/>
</dbReference>
<name>A0A8T0MSQ8_PANVG</name>
<dbReference type="Pfam" id="PF24620">
    <property type="entry name" value="DUF7625"/>
    <property type="match status" value="1"/>
</dbReference>
<feature type="compositionally biased region" description="Low complexity" evidence="1">
    <location>
        <begin position="313"/>
        <end position="322"/>
    </location>
</feature>
<protein>
    <recommendedName>
        <fullName evidence="7">NYN domain-containing protein</fullName>
    </recommendedName>
</protein>
<dbReference type="Gene3D" id="3.40.50.1010">
    <property type="entry name" value="5'-nuclease"/>
    <property type="match status" value="1"/>
</dbReference>
<evidence type="ECO:0000259" key="2">
    <source>
        <dbReference type="Pfam" id="PF01936"/>
    </source>
</evidence>
<proteinExistence type="predicted"/>
<feature type="region of interest" description="Disordered" evidence="1">
    <location>
        <begin position="714"/>
        <end position="744"/>
    </location>
</feature>
<dbReference type="PANTHER" id="PTHR14379:SF23">
    <property type="entry name" value="OS03G0370200 PROTEIN"/>
    <property type="match status" value="1"/>
</dbReference>
<keyword evidence="6" id="KW-1185">Reference proteome</keyword>